<keyword evidence="9" id="KW-0175">Coiled coil</keyword>
<organism evidence="10">
    <name type="scientific">marine metagenome</name>
    <dbReference type="NCBI Taxonomy" id="408172"/>
    <lineage>
        <taxon>unclassified sequences</taxon>
        <taxon>metagenomes</taxon>
        <taxon>ecological metagenomes</taxon>
    </lineage>
</organism>
<dbReference type="AlphaFoldDB" id="A0A382C6B3"/>
<evidence type="ECO:0000256" key="4">
    <source>
        <dbReference type="ARBA" id="ARBA00022500"/>
    </source>
</evidence>
<dbReference type="InterPro" id="IPR053716">
    <property type="entry name" value="Flag_assembly_chemotaxis_eff"/>
</dbReference>
<protein>
    <recommendedName>
        <fullName evidence="11">Flagellar FliJ protein</fullName>
    </recommendedName>
</protein>
<evidence type="ECO:0000256" key="5">
    <source>
        <dbReference type="ARBA" id="ARBA00022795"/>
    </source>
</evidence>
<dbReference type="GO" id="GO:0009288">
    <property type="term" value="C:bacterial-type flagellum"/>
    <property type="evidence" value="ECO:0007669"/>
    <property type="project" value="InterPro"/>
</dbReference>
<evidence type="ECO:0000256" key="8">
    <source>
        <dbReference type="ARBA" id="ARBA00023225"/>
    </source>
</evidence>
<keyword evidence="8" id="KW-1006">Bacterial flagellum protein export</keyword>
<dbReference type="GO" id="GO:0044781">
    <property type="term" value="P:bacterial-type flagellum organization"/>
    <property type="evidence" value="ECO:0007669"/>
    <property type="project" value="UniProtKB-KW"/>
</dbReference>
<dbReference type="EMBL" id="UINC01032897">
    <property type="protein sequence ID" value="SVB21312.1"/>
    <property type="molecule type" value="Genomic_DNA"/>
</dbReference>
<dbReference type="GO" id="GO:0015031">
    <property type="term" value="P:protein transport"/>
    <property type="evidence" value="ECO:0007669"/>
    <property type="project" value="UniProtKB-KW"/>
</dbReference>
<sequence>MESVYRLRQEAVDRANDHLAREMLQLKQEQQNLDQIGERIEQAREGFREAMSSGAQSGLIVQLRQFMVSLEQERTNRESTLEAYQARVDACQKALIVARRKLETMEKIKTKRLREHEAKWSSEEQRELDELMVRGSASDLRGDYA</sequence>
<keyword evidence="2" id="KW-0813">Transport</keyword>
<keyword evidence="4" id="KW-0145">Chemotaxis</keyword>
<evidence type="ECO:0000256" key="9">
    <source>
        <dbReference type="SAM" id="Coils"/>
    </source>
</evidence>
<dbReference type="Pfam" id="PF02050">
    <property type="entry name" value="FliJ"/>
    <property type="match status" value="1"/>
</dbReference>
<evidence type="ECO:0000256" key="3">
    <source>
        <dbReference type="ARBA" id="ARBA00022475"/>
    </source>
</evidence>
<dbReference type="GO" id="GO:0005886">
    <property type="term" value="C:plasma membrane"/>
    <property type="evidence" value="ECO:0007669"/>
    <property type="project" value="UniProtKB-SubCell"/>
</dbReference>
<name>A0A382C6B3_9ZZZZ</name>
<dbReference type="NCBIfam" id="TIGR02473">
    <property type="entry name" value="flagell_FliJ"/>
    <property type="match status" value="1"/>
</dbReference>
<proteinExistence type="predicted"/>
<keyword evidence="6" id="KW-0653">Protein transport</keyword>
<dbReference type="InterPro" id="IPR012823">
    <property type="entry name" value="Flagell_FliJ"/>
</dbReference>
<comment type="subcellular location">
    <subcellularLocation>
        <location evidence="1">Cell membrane</location>
        <topology evidence="1">Peripheral membrane protein</topology>
        <orientation evidence="1">Cytoplasmic side</orientation>
    </subcellularLocation>
</comment>
<keyword evidence="3" id="KW-1003">Cell membrane</keyword>
<dbReference type="InterPro" id="IPR052570">
    <property type="entry name" value="FliJ"/>
</dbReference>
<evidence type="ECO:0000256" key="1">
    <source>
        <dbReference type="ARBA" id="ARBA00004413"/>
    </source>
</evidence>
<dbReference type="GO" id="GO:0006935">
    <property type="term" value="P:chemotaxis"/>
    <property type="evidence" value="ECO:0007669"/>
    <property type="project" value="UniProtKB-KW"/>
</dbReference>
<keyword evidence="5" id="KW-1005">Bacterial flagellum biogenesis</keyword>
<evidence type="ECO:0008006" key="11">
    <source>
        <dbReference type="Google" id="ProtNLM"/>
    </source>
</evidence>
<evidence type="ECO:0000256" key="2">
    <source>
        <dbReference type="ARBA" id="ARBA00022448"/>
    </source>
</evidence>
<feature type="coiled-coil region" evidence="9">
    <location>
        <begin position="12"/>
        <end position="87"/>
    </location>
</feature>
<dbReference type="PANTHER" id="PTHR38786">
    <property type="entry name" value="FLAGELLAR FLIJ PROTEIN"/>
    <property type="match status" value="1"/>
</dbReference>
<dbReference type="GO" id="GO:0071973">
    <property type="term" value="P:bacterial-type flagellum-dependent cell motility"/>
    <property type="evidence" value="ECO:0007669"/>
    <property type="project" value="InterPro"/>
</dbReference>
<evidence type="ECO:0000313" key="10">
    <source>
        <dbReference type="EMBL" id="SVB21312.1"/>
    </source>
</evidence>
<gene>
    <name evidence="10" type="ORF">METZ01_LOCUS174166</name>
</gene>
<reference evidence="10" key="1">
    <citation type="submission" date="2018-05" db="EMBL/GenBank/DDBJ databases">
        <authorList>
            <person name="Lanie J.A."/>
            <person name="Ng W.-L."/>
            <person name="Kazmierczak K.M."/>
            <person name="Andrzejewski T.M."/>
            <person name="Davidsen T.M."/>
            <person name="Wayne K.J."/>
            <person name="Tettelin H."/>
            <person name="Glass J.I."/>
            <person name="Rusch D."/>
            <person name="Podicherti R."/>
            <person name="Tsui H.-C.T."/>
            <person name="Winkler M.E."/>
        </authorList>
    </citation>
    <scope>NUCLEOTIDE SEQUENCE</scope>
</reference>
<dbReference type="Gene3D" id="1.10.287.1700">
    <property type="match status" value="1"/>
</dbReference>
<dbReference type="PANTHER" id="PTHR38786:SF1">
    <property type="entry name" value="FLAGELLAR FLIJ PROTEIN"/>
    <property type="match status" value="1"/>
</dbReference>
<evidence type="ECO:0000256" key="6">
    <source>
        <dbReference type="ARBA" id="ARBA00022927"/>
    </source>
</evidence>
<accession>A0A382C6B3</accession>
<evidence type="ECO:0000256" key="7">
    <source>
        <dbReference type="ARBA" id="ARBA00023136"/>
    </source>
</evidence>
<keyword evidence="7" id="KW-0472">Membrane</keyword>